<evidence type="ECO:0000256" key="3">
    <source>
        <dbReference type="ARBA" id="ARBA00016672"/>
    </source>
</evidence>
<organism evidence="12">
    <name type="scientific">Strongyloides stercoralis</name>
    <name type="common">Threadworm</name>
    <dbReference type="NCBI Taxonomy" id="6248"/>
    <lineage>
        <taxon>Eukaryota</taxon>
        <taxon>Metazoa</taxon>
        <taxon>Ecdysozoa</taxon>
        <taxon>Nematoda</taxon>
        <taxon>Chromadorea</taxon>
        <taxon>Rhabditida</taxon>
        <taxon>Tylenchina</taxon>
        <taxon>Panagrolaimomorpha</taxon>
        <taxon>Strongyloidoidea</taxon>
        <taxon>Strongyloididae</taxon>
        <taxon>Strongyloides</taxon>
    </lineage>
</organism>
<dbReference type="SUPFAM" id="SSF47819">
    <property type="entry name" value="HRDC-like"/>
    <property type="match status" value="1"/>
</dbReference>
<feature type="domain" description="RNA polymerase Rpb4/RPC9 core" evidence="10">
    <location>
        <begin position="9"/>
        <end position="121"/>
    </location>
</feature>
<dbReference type="AlphaFoldDB" id="A0A0K0EJG6"/>
<dbReference type="InterPro" id="IPR038846">
    <property type="entry name" value="RPC9"/>
</dbReference>
<evidence type="ECO:0000256" key="6">
    <source>
        <dbReference type="ARBA" id="ARBA00023242"/>
    </source>
</evidence>
<sequence length="123" mass="13660">MSSKETPLTYFEVIKKLSNAQALLLSDVGQNPAKRQLAVLDKTLSYLNNTPAKDQDAKSCMEMLTALSLYNLTNTEKVTILNLRPVTSIDAQVIIEEAVDRFDETDIERIATLSKNILPNSDS</sequence>
<evidence type="ECO:0000313" key="11">
    <source>
        <dbReference type="Proteomes" id="UP000035681"/>
    </source>
</evidence>
<dbReference type="GO" id="GO:0006384">
    <property type="term" value="P:transcription initiation at RNA polymerase III promoter"/>
    <property type="evidence" value="ECO:0007669"/>
    <property type="project" value="InterPro"/>
</dbReference>
<evidence type="ECO:0000256" key="9">
    <source>
        <dbReference type="ARBA" id="ARBA00045808"/>
    </source>
</evidence>
<comment type="similarity">
    <text evidence="2">Belongs to the eukaryotic RPC9 RNA polymerase subunit family.</text>
</comment>
<evidence type="ECO:0000256" key="7">
    <source>
        <dbReference type="ARBA" id="ARBA00043924"/>
    </source>
</evidence>
<dbReference type="InterPro" id="IPR006590">
    <property type="entry name" value="RNA_pol_Rpb4/RPC9_core"/>
</dbReference>
<keyword evidence="6" id="KW-0539">Nucleus</keyword>
<dbReference type="Pfam" id="PF03874">
    <property type="entry name" value="RNA_pol_Rpb4"/>
    <property type="match status" value="1"/>
</dbReference>
<proteinExistence type="inferred from homology"/>
<dbReference type="InterPro" id="IPR005574">
    <property type="entry name" value="Rpb4/RPC9"/>
</dbReference>
<keyword evidence="4" id="KW-0240">DNA-directed RNA polymerase</keyword>
<comment type="function">
    <text evidence="7">Accessory protein for the calcitonin gene-related peptide (CGRP) receptor. It modulates CGRP responsiveness in a variety of tissues.</text>
</comment>
<dbReference type="InterPro" id="IPR010997">
    <property type="entry name" value="HRDC-like_sf"/>
</dbReference>
<dbReference type="Gene3D" id="1.20.1250.40">
    <property type="match status" value="1"/>
</dbReference>
<evidence type="ECO:0000256" key="8">
    <source>
        <dbReference type="ARBA" id="ARBA00044007"/>
    </source>
</evidence>
<evidence type="ECO:0000256" key="2">
    <source>
        <dbReference type="ARBA" id="ARBA00006898"/>
    </source>
</evidence>
<dbReference type="STRING" id="6248.A0A0K0EJG6"/>
<evidence type="ECO:0000256" key="5">
    <source>
        <dbReference type="ARBA" id="ARBA00023163"/>
    </source>
</evidence>
<reference evidence="12" key="1">
    <citation type="submission" date="2015-08" db="UniProtKB">
        <authorList>
            <consortium name="WormBaseParasite"/>
        </authorList>
    </citation>
    <scope>IDENTIFICATION</scope>
</reference>
<dbReference type="SMART" id="SM00657">
    <property type="entry name" value="RPOL4c"/>
    <property type="match status" value="1"/>
</dbReference>
<keyword evidence="11" id="KW-1185">Reference proteome</keyword>
<name>A0A0K0EJG6_STRER</name>
<comment type="subcellular location">
    <subcellularLocation>
        <location evidence="1">Nucleus</location>
    </subcellularLocation>
</comment>
<dbReference type="WBParaSite" id="TCONS_00007988.p1">
    <property type="protein sequence ID" value="TCONS_00007988.p1"/>
    <property type="gene ID" value="XLOC_005995"/>
</dbReference>
<evidence type="ECO:0000313" key="12">
    <source>
        <dbReference type="WBParaSite" id="SSTP_0000961200.1"/>
    </source>
</evidence>
<dbReference type="Proteomes" id="UP000035681">
    <property type="component" value="Unplaced"/>
</dbReference>
<dbReference type="WBParaSite" id="SSTP_0000961200.1">
    <property type="protein sequence ID" value="SSTP_0000961200.1"/>
    <property type="gene ID" value="SSTP_0000961200"/>
</dbReference>
<dbReference type="GO" id="GO:0000166">
    <property type="term" value="F:nucleotide binding"/>
    <property type="evidence" value="ECO:0007669"/>
    <property type="project" value="InterPro"/>
</dbReference>
<dbReference type="GO" id="GO:0005666">
    <property type="term" value="C:RNA polymerase III complex"/>
    <property type="evidence" value="ECO:0007669"/>
    <property type="project" value="InterPro"/>
</dbReference>
<dbReference type="InterPro" id="IPR038324">
    <property type="entry name" value="Rpb4/RPC9_sf"/>
</dbReference>
<dbReference type="PANTHER" id="PTHR15561">
    <property type="entry name" value="CALCITONIN GENE-RELATED PEPTIDE-RECEPTOR COMPONENT PROTEIN"/>
    <property type="match status" value="1"/>
</dbReference>
<keyword evidence="5" id="KW-0804">Transcription</keyword>
<dbReference type="PANTHER" id="PTHR15561:SF0">
    <property type="entry name" value="DNA-DIRECTED RNA POLYMERASE III SUBUNIT RPC9"/>
    <property type="match status" value="1"/>
</dbReference>
<accession>A0A0K0EJG6</accession>
<comment type="function">
    <text evidence="9">DNA-dependent RNA polymerase catalyzes the transcription of DNA into RNA using the four ribonucleoside triphosphates as substrates. Specific peripheric component of RNA polymerase III (Pol III) which synthesizes small non-coding RNAs including 5S rRNA, snRNAs, tRNAs and miRNAs from at least 500 distinct genomic loci. With POLR3H/RPC8 forms a mobile stalk that protrudes from Pol III core and functions primarily in transcription initiation. Pol III plays a key role in sensing and limiting infection by intracellular bacteria and DNA viruses. Acts as nuclear and cytosolic DNA sensor involved in innate immune response. Can sense non-self dsDNA that serves as template for transcription into dsRNA. The non-self RNA polymerase III transcripts, such as Epstein-Barr virus-encoded RNAs (EBERs) induce type I interferon and NF-kappa-B through the RIG-I pathway.</text>
</comment>
<evidence type="ECO:0000259" key="10">
    <source>
        <dbReference type="SMART" id="SM00657"/>
    </source>
</evidence>
<evidence type="ECO:0000256" key="4">
    <source>
        <dbReference type="ARBA" id="ARBA00022478"/>
    </source>
</evidence>
<evidence type="ECO:0000256" key="1">
    <source>
        <dbReference type="ARBA" id="ARBA00004123"/>
    </source>
</evidence>
<protein>
    <recommendedName>
        <fullName evidence="3">DNA-directed RNA polymerase III subunit RPC9</fullName>
    </recommendedName>
</protein>
<comment type="subunit">
    <text evidence="8">Component of the RNA polymerase III complex consisting of 17 subunits: a ten-subunit horseshoe-shaped catalytic core composed of POLR3A/RPC1, POLR3B/RPC2, POLR1C/RPAC1, POLR1D/RPAC2, POLR3K/RPC10, POLR2E/RPABC1, POLR2F/RPABC2, POLR2H/RPABC3, POLR2K/RPABC4 and POLR2L/RPABC5; a mobile stalk composed of two subunits POLR3H/RPC8 and CRCP/RPC9, protruding from the core and functioning primarily in transcription initiation; and additional subunits homologous to general transcription factors of the RNA polymerase II machinery, POLR3C/RPC3-POLR3F/RPC6-POLR3G/RPC7 heterotrimer required for transcription initiation and POLR3D/RPC4-POLR3E/RPC5 heterodimer involved in both transcription initiation and termination.</text>
</comment>